<dbReference type="GO" id="GO:0051453">
    <property type="term" value="P:regulation of intracellular pH"/>
    <property type="evidence" value="ECO:0007669"/>
    <property type="project" value="TreeGrafter"/>
</dbReference>
<gene>
    <name evidence="12" type="ORF">GB993_03990</name>
</gene>
<name>A0A6N9I141_9LACO</name>
<feature type="transmembrane region" description="Helical" evidence="10">
    <location>
        <begin position="309"/>
        <end position="328"/>
    </location>
</feature>
<keyword evidence="4 10" id="KW-0812">Transmembrane</keyword>
<accession>A0A6N9I141</accession>
<feature type="transmembrane region" description="Helical" evidence="10">
    <location>
        <begin position="213"/>
        <end position="231"/>
    </location>
</feature>
<dbReference type="Pfam" id="PF00999">
    <property type="entry name" value="Na_H_Exchanger"/>
    <property type="match status" value="1"/>
</dbReference>
<reference evidence="12 13" key="1">
    <citation type="journal article" date="2019" name="Appl. Environ. Microbiol.">
        <title>Genetic determinants of hydroxycinnamic acid metabolism in heterofermentative lactobacilli.</title>
        <authorList>
            <person name="Gaur G."/>
            <person name="Oh J.H."/>
            <person name="Filannino P."/>
            <person name="Gobbetti M."/>
            <person name="van Pijkeren J.P."/>
            <person name="Ganzle M.G."/>
        </authorList>
    </citation>
    <scope>NUCLEOTIDE SEQUENCE [LARGE SCALE GENOMIC DNA]</scope>
    <source>
        <strain evidence="12 13">C5</strain>
    </source>
</reference>
<evidence type="ECO:0000313" key="13">
    <source>
        <dbReference type="Proteomes" id="UP000449209"/>
    </source>
</evidence>
<feature type="transmembrane region" description="Helical" evidence="10">
    <location>
        <begin position="85"/>
        <end position="106"/>
    </location>
</feature>
<evidence type="ECO:0000313" key="12">
    <source>
        <dbReference type="EMBL" id="MYV16675.1"/>
    </source>
</evidence>
<dbReference type="GO" id="GO:0005886">
    <property type="term" value="C:plasma membrane"/>
    <property type="evidence" value="ECO:0007669"/>
    <property type="project" value="UniProtKB-SubCell"/>
</dbReference>
<evidence type="ECO:0000256" key="6">
    <source>
        <dbReference type="ARBA" id="ARBA00023053"/>
    </source>
</evidence>
<dbReference type="Gene3D" id="6.10.140.1330">
    <property type="match status" value="1"/>
</dbReference>
<evidence type="ECO:0000256" key="1">
    <source>
        <dbReference type="ARBA" id="ARBA00004651"/>
    </source>
</evidence>
<keyword evidence="3" id="KW-1003">Cell membrane</keyword>
<keyword evidence="8 10" id="KW-0472">Membrane</keyword>
<dbReference type="Proteomes" id="UP000449209">
    <property type="component" value="Unassembled WGS sequence"/>
</dbReference>
<feature type="transmembrane region" description="Helical" evidence="10">
    <location>
        <begin position="349"/>
        <end position="369"/>
    </location>
</feature>
<dbReference type="PANTHER" id="PTHR10110">
    <property type="entry name" value="SODIUM/HYDROGEN EXCHANGER"/>
    <property type="match status" value="1"/>
</dbReference>
<dbReference type="AlphaFoldDB" id="A0A6N9I141"/>
<organism evidence="12 13">
    <name type="scientific">Furfurilactobacillus milii</name>
    <dbReference type="NCBI Taxonomy" id="2888272"/>
    <lineage>
        <taxon>Bacteria</taxon>
        <taxon>Bacillati</taxon>
        <taxon>Bacillota</taxon>
        <taxon>Bacilli</taxon>
        <taxon>Lactobacillales</taxon>
        <taxon>Lactobacillaceae</taxon>
        <taxon>Furfurilactobacillus</taxon>
    </lineage>
</organism>
<evidence type="ECO:0000256" key="4">
    <source>
        <dbReference type="ARBA" id="ARBA00022692"/>
    </source>
</evidence>
<keyword evidence="7" id="KW-0406">Ion transport</keyword>
<dbReference type="PANTHER" id="PTHR10110:SF86">
    <property type="entry name" value="SODIUM_HYDROGEN EXCHANGER 7"/>
    <property type="match status" value="1"/>
</dbReference>
<protein>
    <recommendedName>
        <fullName evidence="11">Cation/H+ exchanger transmembrane domain-containing protein</fullName>
    </recommendedName>
</protein>
<dbReference type="GO" id="GO:0015386">
    <property type="term" value="F:potassium:proton antiporter activity"/>
    <property type="evidence" value="ECO:0007669"/>
    <property type="project" value="TreeGrafter"/>
</dbReference>
<evidence type="ECO:0000256" key="10">
    <source>
        <dbReference type="SAM" id="Phobius"/>
    </source>
</evidence>
<feature type="transmembrane region" description="Helical" evidence="10">
    <location>
        <begin position="27"/>
        <end position="46"/>
    </location>
</feature>
<keyword evidence="6" id="KW-0915">Sodium</keyword>
<feature type="transmembrane region" description="Helical" evidence="10">
    <location>
        <begin position="183"/>
        <end position="201"/>
    </location>
</feature>
<dbReference type="RefSeq" id="WP_161003185.1">
    <property type="nucleotide sequence ID" value="NZ_WEZQ01000005.1"/>
</dbReference>
<keyword evidence="5 10" id="KW-1133">Transmembrane helix</keyword>
<dbReference type="EMBL" id="WEZQ01000005">
    <property type="protein sequence ID" value="MYV16675.1"/>
    <property type="molecule type" value="Genomic_DNA"/>
</dbReference>
<evidence type="ECO:0000256" key="8">
    <source>
        <dbReference type="ARBA" id="ARBA00023136"/>
    </source>
</evidence>
<evidence type="ECO:0000256" key="2">
    <source>
        <dbReference type="ARBA" id="ARBA00022448"/>
    </source>
</evidence>
<dbReference type="GO" id="GO:0098719">
    <property type="term" value="P:sodium ion import across plasma membrane"/>
    <property type="evidence" value="ECO:0007669"/>
    <property type="project" value="TreeGrafter"/>
</dbReference>
<dbReference type="OrthoDB" id="9809206at2"/>
<comment type="caution">
    <text evidence="12">The sequence shown here is derived from an EMBL/GenBank/DDBJ whole genome shotgun (WGS) entry which is preliminary data.</text>
</comment>
<keyword evidence="2" id="KW-0813">Transport</keyword>
<evidence type="ECO:0000256" key="5">
    <source>
        <dbReference type="ARBA" id="ARBA00022989"/>
    </source>
</evidence>
<keyword evidence="9" id="KW-0739">Sodium transport</keyword>
<feature type="transmembrane region" description="Helical" evidence="10">
    <location>
        <begin position="381"/>
        <end position="406"/>
    </location>
</feature>
<evidence type="ECO:0000256" key="3">
    <source>
        <dbReference type="ARBA" id="ARBA00022475"/>
    </source>
</evidence>
<proteinExistence type="predicted"/>
<evidence type="ECO:0000259" key="11">
    <source>
        <dbReference type="Pfam" id="PF00999"/>
    </source>
</evidence>
<feature type="transmembrane region" description="Helical" evidence="10">
    <location>
        <begin position="275"/>
        <end position="297"/>
    </location>
</feature>
<dbReference type="InterPro" id="IPR018422">
    <property type="entry name" value="Cation/H_exchanger_CPA1"/>
</dbReference>
<evidence type="ECO:0000256" key="9">
    <source>
        <dbReference type="ARBA" id="ARBA00023201"/>
    </source>
</evidence>
<evidence type="ECO:0000256" key="7">
    <source>
        <dbReference type="ARBA" id="ARBA00023065"/>
    </source>
</evidence>
<comment type="subcellular location">
    <subcellularLocation>
        <location evidence="1">Cell membrane</location>
        <topology evidence="1">Multi-pass membrane protein</topology>
    </subcellularLocation>
</comment>
<dbReference type="InterPro" id="IPR006153">
    <property type="entry name" value="Cation/H_exchanger_TM"/>
</dbReference>
<sequence>MQLFFAIMLLLLAVVPAQILFQKFDKIPISFCQIAIGWILSYFPLYQNFTIKPEIFLLVVISTLMFSDSRRVNLGRFARSLRSTLSLAITLVVTSVLVVGTVAHLITPQLSGFGGFMLAAILSPTDAVAYQSITAGRPFPQYLDNMLQNESLLNDASGLVAFNLALSALTTGHFSLASGIGDFIYVFIGGIILGLILGWLFMFCRRWLIIHEINTNMIIVPYIMATPYIVYFIAEELKMSGILAVVAAGLLRTWEQNNWQLSTAQTQNTDFAVEGMVNSILNGAVFVIMGLNLPSIIKLASTYDVSISKTIFLGIILYLVLFGLRVFWFSSGIVPKKTNQHKNGIINGLLAGINGVHGTVTLMMALSIPSTVTGLAVDLRATIILITLTVVILSMLMPMLVTPLLLNAYPKTPRHHSEKQVIWQELVQDSLRRIESLRLSEDVQNYLRVLIVTQRKLPRVSQKKLLNLYRETDKLENMATQKLLQTNTITQSASEYHAGIIKREVMNQQLTPWAAIIYWWKVLSSTAASKQRAAATVSDKTLFQQQEQIELASYHKIMQYLLKQNSGSPEANILARIYVTRHDDTSTVEKVNQERFYMIQLFSSEIEYVRQQYWRNRLTLSESRSMIYDISLQQTIFIRRHFD</sequence>
<feature type="transmembrane region" description="Helical" evidence="10">
    <location>
        <begin position="152"/>
        <end position="171"/>
    </location>
</feature>
<dbReference type="GO" id="GO:0015385">
    <property type="term" value="F:sodium:proton antiporter activity"/>
    <property type="evidence" value="ECO:0007669"/>
    <property type="project" value="InterPro"/>
</dbReference>
<feature type="domain" description="Cation/H+ exchanger transmembrane" evidence="11">
    <location>
        <begin position="10"/>
        <end position="405"/>
    </location>
</feature>